<dbReference type="AlphaFoldDB" id="A0A0A9AF36"/>
<name>A0A0A9AF36_ARUDO</name>
<dbReference type="EMBL" id="GBRH01252208">
    <property type="protein sequence ID" value="JAD45687.1"/>
    <property type="molecule type" value="Transcribed_RNA"/>
</dbReference>
<protein>
    <submittedName>
        <fullName evidence="1">Uncharacterized protein</fullName>
    </submittedName>
</protein>
<evidence type="ECO:0000313" key="1">
    <source>
        <dbReference type="EMBL" id="JAD45687.1"/>
    </source>
</evidence>
<organism evidence="1">
    <name type="scientific">Arundo donax</name>
    <name type="common">Giant reed</name>
    <name type="synonym">Donax arundinaceus</name>
    <dbReference type="NCBI Taxonomy" id="35708"/>
    <lineage>
        <taxon>Eukaryota</taxon>
        <taxon>Viridiplantae</taxon>
        <taxon>Streptophyta</taxon>
        <taxon>Embryophyta</taxon>
        <taxon>Tracheophyta</taxon>
        <taxon>Spermatophyta</taxon>
        <taxon>Magnoliopsida</taxon>
        <taxon>Liliopsida</taxon>
        <taxon>Poales</taxon>
        <taxon>Poaceae</taxon>
        <taxon>PACMAD clade</taxon>
        <taxon>Arundinoideae</taxon>
        <taxon>Arundineae</taxon>
        <taxon>Arundo</taxon>
    </lineage>
</organism>
<sequence>MHFCYIQSNSKFFGIHRVKYKWISVFFEDQLAKNNLVQNTNKS</sequence>
<proteinExistence type="predicted"/>
<reference evidence="1" key="1">
    <citation type="submission" date="2014-09" db="EMBL/GenBank/DDBJ databases">
        <authorList>
            <person name="Magalhaes I.L.F."/>
            <person name="Oliveira U."/>
            <person name="Santos F.R."/>
            <person name="Vidigal T.H.D.A."/>
            <person name="Brescovit A.D."/>
            <person name="Santos A.J."/>
        </authorList>
    </citation>
    <scope>NUCLEOTIDE SEQUENCE</scope>
    <source>
        <tissue evidence="1">Shoot tissue taken approximately 20 cm above the soil surface</tissue>
    </source>
</reference>
<accession>A0A0A9AF36</accession>
<reference evidence="1" key="2">
    <citation type="journal article" date="2015" name="Data Brief">
        <title>Shoot transcriptome of the giant reed, Arundo donax.</title>
        <authorList>
            <person name="Barrero R.A."/>
            <person name="Guerrero F.D."/>
            <person name="Moolhuijzen P."/>
            <person name="Goolsby J.A."/>
            <person name="Tidwell J."/>
            <person name="Bellgard S.E."/>
            <person name="Bellgard M.I."/>
        </authorList>
    </citation>
    <scope>NUCLEOTIDE SEQUENCE</scope>
    <source>
        <tissue evidence="1">Shoot tissue taken approximately 20 cm above the soil surface</tissue>
    </source>
</reference>